<reference evidence="1 2" key="1">
    <citation type="submission" date="2023-09" db="EMBL/GenBank/DDBJ databases">
        <authorList>
            <person name="Rey-Velasco X."/>
        </authorList>
    </citation>
    <scope>NUCLEOTIDE SEQUENCE [LARGE SCALE GENOMIC DNA]</scope>
    <source>
        <strain evidence="1 2">W345</strain>
    </source>
</reference>
<keyword evidence="2" id="KW-1185">Reference proteome</keyword>
<feature type="non-terminal residue" evidence="1">
    <location>
        <position position="171"/>
    </location>
</feature>
<dbReference type="Proteomes" id="UP001254608">
    <property type="component" value="Unassembled WGS sequence"/>
</dbReference>
<protein>
    <submittedName>
        <fullName evidence="1">Uncharacterized protein</fullName>
    </submittedName>
</protein>
<sequence>MANRTTDAEVRVGADLSDAESNLNRFEAEFEKTLKGLNDKADIGAIRQIASDLDANRVSVEQLDPRVAELVESYRGLRDIAKARDTLQLLPHAKLEGEAKSLRAAYDTLKSSGKLTSTELAQANLKLQQGLIELERRTNGWKDAVVSAKGELLTSAAAFAPIGYAIKQAVD</sequence>
<accession>A0ABU2WIE6</accession>
<proteinExistence type="predicted"/>
<comment type="caution">
    <text evidence="1">The sequence shown here is derived from an EMBL/GenBank/DDBJ whole genome shotgun (WGS) entry which is preliminary data.</text>
</comment>
<dbReference type="EMBL" id="JAVRIC010000006">
    <property type="protein sequence ID" value="MDT0496842.1"/>
    <property type="molecule type" value="Genomic_DNA"/>
</dbReference>
<name>A0ABU2WIE6_9GAMM</name>
<dbReference type="RefSeq" id="WP_311364236.1">
    <property type="nucleotide sequence ID" value="NZ_JAVRIC010000006.1"/>
</dbReference>
<evidence type="ECO:0000313" key="2">
    <source>
        <dbReference type="Proteomes" id="UP001254608"/>
    </source>
</evidence>
<organism evidence="1 2">
    <name type="scientific">Banduia mediterranea</name>
    <dbReference type="NCBI Taxonomy" id="3075609"/>
    <lineage>
        <taxon>Bacteria</taxon>
        <taxon>Pseudomonadati</taxon>
        <taxon>Pseudomonadota</taxon>
        <taxon>Gammaproteobacteria</taxon>
        <taxon>Nevskiales</taxon>
        <taxon>Algiphilaceae</taxon>
        <taxon>Banduia</taxon>
    </lineage>
</organism>
<gene>
    <name evidence="1" type="ORF">RM530_05625</name>
</gene>
<evidence type="ECO:0000313" key="1">
    <source>
        <dbReference type="EMBL" id="MDT0496842.1"/>
    </source>
</evidence>